<dbReference type="Proteomes" id="UP001589595">
    <property type="component" value="Unassembled WGS sequence"/>
</dbReference>
<evidence type="ECO:0000259" key="2">
    <source>
        <dbReference type="Pfam" id="PF24035"/>
    </source>
</evidence>
<reference evidence="3" key="1">
    <citation type="submission" date="2024-09" db="EMBL/GenBank/DDBJ databases">
        <authorList>
            <person name="Sun Q."/>
        </authorList>
    </citation>
    <scope>NUCLEOTIDE SEQUENCE [LARGE SCALE GENOMIC DNA]</scope>
    <source>
        <strain evidence="3">JCM 31273</strain>
    </source>
</reference>
<evidence type="ECO:0000313" key="4">
    <source>
        <dbReference type="Proteomes" id="UP001589595"/>
    </source>
</evidence>
<dbReference type="Pfam" id="PF24035">
    <property type="entry name" value="DUF7344"/>
    <property type="match status" value="1"/>
</dbReference>
<dbReference type="AlphaFoldDB" id="A0ABD5MKZ6"/>
<feature type="domain" description="DUF7344" evidence="2">
    <location>
        <begin position="244"/>
        <end position="320"/>
    </location>
</feature>
<protein>
    <recommendedName>
        <fullName evidence="2">DUF7344 domain-containing protein</fullName>
    </recommendedName>
</protein>
<evidence type="ECO:0000256" key="1">
    <source>
        <dbReference type="SAM" id="MobiDB-lite"/>
    </source>
</evidence>
<dbReference type="EMBL" id="JBHMAJ010000007">
    <property type="protein sequence ID" value="MFB9824415.1"/>
    <property type="molecule type" value="Genomic_DNA"/>
</dbReference>
<proteinExistence type="predicted"/>
<feature type="region of interest" description="Disordered" evidence="1">
    <location>
        <begin position="210"/>
        <end position="231"/>
    </location>
</feature>
<dbReference type="InterPro" id="IPR055768">
    <property type="entry name" value="DUF7344"/>
</dbReference>
<comment type="caution">
    <text evidence="3">The sequence shown here is derived from an EMBL/GenBank/DDBJ whole genome shotgun (WGS) entry which is preliminary data.</text>
</comment>
<keyword evidence="4" id="KW-1185">Reference proteome</keyword>
<dbReference type="Pfam" id="PF24336">
    <property type="entry name" value="DUF7504"/>
    <property type="match status" value="1"/>
</dbReference>
<organism evidence="3 4">
    <name type="scientific">Halobaculum roseum</name>
    <dbReference type="NCBI Taxonomy" id="2175149"/>
    <lineage>
        <taxon>Archaea</taxon>
        <taxon>Methanobacteriati</taxon>
        <taxon>Methanobacteriota</taxon>
        <taxon>Stenosarchaea group</taxon>
        <taxon>Halobacteria</taxon>
        <taxon>Halobacteriales</taxon>
        <taxon>Haloferacaceae</taxon>
        <taxon>Halobaculum</taxon>
    </lineage>
</organism>
<accession>A0ABD5MKZ6</accession>
<dbReference type="GeneID" id="67210955"/>
<dbReference type="InterPro" id="IPR036388">
    <property type="entry name" value="WH-like_DNA-bd_sf"/>
</dbReference>
<evidence type="ECO:0000313" key="3">
    <source>
        <dbReference type="EMBL" id="MFB9824415.1"/>
    </source>
</evidence>
<dbReference type="RefSeq" id="WP_222920927.1">
    <property type="nucleotide sequence ID" value="NZ_CP082286.1"/>
</dbReference>
<sequence>MTEINGSVAESIGDASTVLLVAPADSCTDETACTELLTRHSPPHPNVVCVTLNKGPDDRLDVWHRYVGEELPDRAAIVDARAEGGGDGAVAVSSLPSIKLETLPEDADLLDLAVTIAAQVGAWSDTGDRTQLCLDSLNVLVGRYAAQDVVDLVRGLNTLCADLDVSGHHHVNPDDCPESMLAMLRPLYDAVVERDGDGWTVSTADSAAGPSFRRTVDGRSGGSSRGSDPPDVVPLSYSFDTVLELVNNPIRRIVLYELKRRSDDEVPFDELVDAVDKRTGSVQAGKPDSTDRLALQLGHTHLPKLQERNVVRFDRDTETISYRSNPALEAHLDCLETLELGPEP</sequence>
<gene>
    <name evidence="3" type="ORF">ACFFOL_09590</name>
</gene>
<dbReference type="InterPro" id="IPR055927">
    <property type="entry name" value="DUF7504"/>
</dbReference>
<dbReference type="Gene3D" id="1.10.10.10">
    <property type="entry name" value="Winged helix-like DNA-binding domain superfamily/Winged helix DNA-binding domain"/>
    <property type="match status" value="1"/>
</dbReference>
<name>A0ABD5MKZ6_9EURY</name>